<dbReference type="Proteomes" id="UP000593576">
    <property type="component" value="Unassembled WGS sequence"/>
</dbReference>
<gene>
    <name evidence="1" type="ORF">Goshw_026616</name>
</gene>
<evidence type="ECO:0000313" key="2">
    <source>
        <dbReference type="Proteomes" id="UP000593576"/>
    </source>
</evidence>
<sequence>MEDRSLHGGMSKGKNFFLPVVRRFLSPPKLCEVESLFVFLSSVTAGHSSNMDLLGTRFGQLMRILRLSVLIIPMPNPSLTYCLNHPKKISNAGPIVLSFA</sequence>
<organism evidence="1 2">
    <name type="scientific">Gossypium schwendimanii</name>
    <name type="common">Cotton</name>
    <dbReference type="NCBI Taxonomy" id="34291"/>
    <lineage>
        <taxon>Eukaryota</taxon>
        <taxon>Viridiplantae</taxon>
        <taxon>Streptophyta</taxon>
        <taxon>Embryophyta</taxon>
        <taxon>Tracheophyta</taxon>
        <taxon>Spermatophyta</taxon>
        <taxon>Magnoliopsida</taxon>
        <taxon>eudicotyledons</taxon>
        <taxon>Gunneridae</taxon>
        <taxon>Pentapetalae</taxon>
        <taxon>rosids</taxon>
        <taxon>malvids</taxon>
        <taxon>Malvales</taxon>
        <taxon>Malvaceae</taxon>
        <taxon>Malvoideae</taxon>
        <taxon>Gossypium</taxon>
    </lineage>
</organism>
<reference evidence="1 2" key="1">
    <citation type="journal article" date="2019" name="Genome Biol. Evol.">
        <title>Insights into the evolution of the New World diploid cottons (Gossypium, subgenus Houzingenia) based on genome sequencing.</title>
        <authorList>
            <person name="Grover C.E."/>
            <person name="Arick M.A. 2nd"/>
            <person name="Thrash A."/>
            <person name="Conover J.L."/>
            <person name="Sanders W.S."/>
            <person name="Peterson D.G."/>
            <person name="Frelichowski J.E."/>
            <person name="Scheffler J.A."/>
            <person name="Scheffler B.E."/>
            <person name="Wendel J.F."/>
        </authorList>
    </citation>
    <scope>NUCLEOTIDE SEQUENCE [LARGE SCALE GENOMIC DNA]</scope>
    <source>
        <strain evidence="1">1</strain>
        <tissue evidence="1">Leaf</tissue>
    </source>
</reference>
<comment type="caution">
    <text evidence="1">The sequence shown here is derived from an EMBL/GenBank/DDBJ whole genome shotgun (WGS) entry which is preliminary data.</text>
</comment>
<evidence type="ECO:0000313" key="1">
    <source>
        <dbReference type="EMBL" id="MBA0861304.1"/>
    </source>
</evidence>
<proteinExistence type="predicted"/>
<protein>
    <submittedName>
        <fullName evidence="1">Uncharacterized protein</fullName>
    </submittedName>
</protein>
<name>A0A7J9LRF5_GOSSC</name>
<keyword evidence="2" id="KW-1185">Reference proteome</keyword>
<dbReference type="AlphaFoldDB" id="A0A7J9LRF5"/>
<accession>A0A7J9LRF5</accession>
<dbReference type="EMBL" id="JABFAF010000007">
    <property type="protein sequence ID" value="MBA0861304.1"/>
    <property type="molecule type" value="Genomic_DNA"/>
</dbReference>